<dbReference type="PROSITE" id="PS50176">
    <property type="entry name" value="ARM_REPEAT"/>
    <property type="match status" value="1"/>
</dbReference>
<dbReference type="PANTHER" id="PTHR15605:SF2">
    <property type="entry name" value="KINESIN-ASSOCIATED PROTEIN 3"/>
    <property type="match status" value="1"/>
</dbReference>
<accession>A0AA88SEM6</accession>
<evidence type="ECO:0000256" key="1">
    <source>
        <dbReference type="PROSITE-ProRule" id="PRU00259"/>
    </source>
</evidence>
<dbReference type="Pfam" id="PF05804">
    <property type="entry name" value="KAP"/>
    <property type="match status" value="1"/>
</dbReference>
<name>A0AA88SEM6_CHASR</name>
<feature type="repeat" description="ARM" evidence="1">
    <location>
        <begin position="598"/>
        <end position="638"/>
    </location>
</feature>
<proteinExistence type="predicted"/>
<dbReference type="EMBL" id="JAUPFM010000012">
    <property type="protein sequence ID" value="KAK2835030.1"/>
    <property type="molecule type" value="Genomic_DNA"/>
</dbReference>
<sequence>MEPGDPRYLKRRVRGCTLDVHPTEKALVVQYEVEATILGELGDPMVGERKECQKIIRLKSLNANTDTSSLAQKVVEECRLIHPSKLCEVEQLLFYLQNRKQSNENQEKKRISPRDFKPYTGVELDEEASINNIDEYVELLYEDIQEKIRGATLIFQLARNPDNLEELLQNETALGALARVLREDWKQSVDLATTIIYIFFCFSSFSQFHGLVTHFKIGALCMNIIEHELKRYDLWQDELQKKKKAYILSLEAPSRAILAAKDNQNLKKEHEKSFKKYQSLLTKQEQLLRVSLCLLLNLAEDTRTELKMRNKNIVHMLVKLLDREDEELLLVVVSFLKKLSIFLENKNDMAETFAVDKLARLVPSEHKELLSTTLRLLLNLSFDTLLRSQMVQAALIPKLSSLLADEAQRQLSMCILYHISMDDRFKSVFADTDCIPQLMKMVFDCGDEKMDVELISLCINLAANRSSAQLICESAGLRMLMKRAMKLKDVLVMKMIRNLSQHSGPTKSLFLDHVGDLATQITDEEAEEFVIECLGTLANLTIPDLDWALVLKEYNLVPYLKDRLKPGSAEDDLILEVVIMIGTVSTDDSCAAMLAKSGIIPALIELLNAQQEDDEFVCQIVYVFYQMVFHKATRDVIIKDTQAPAYLIDLMHDNNAEIRKVCDNTLDIIAEYDEEWGKKIQTEKFRWYNAQWLEMVENRQLDEAGEPLLYEEDGESFIGNRDILDRHDLFYSADGIISADGDISPEFYTEFQSGELGQTGYMSSVSNPLVPSVQIPTDRPASAYGFRPEEQFFYNYTTASR</sequence>
<dbReference type="AlphaFoldDB" id="A0AA88SEM6"/>
<dbReference type="InterPro" id="IPR000225">
    <property type="entry name" value="Armadillo"/>
</dbReference>
<evidence type="ECO:0000313" key="2">
    <source>
        <dbReference type="EMBL" id="KAK2835030.1"/>
    </source>
</evidence>
<dbReference type="InterPro" id="IPR008658">
    <property type="entry name" value="KAP3"/>
</dbReference>
<protein>
    <recommendedName>
        <fullName evidence="4">Kinesin-associated protein 3</fullName>
    </recommendedName>
</protein>
<dbReference type="Gene3D" id="1.25.10.10">
    <property type="entry name" value="Leucine-rich Repeat Variant"/>
    <property type="match status" value="1"/>
</dbReference>
<reference evidence="2" key="1">
    <citation type="submission" date="2023-07" db="EMBL/GenBank/DDBJ databases">
        <title>Chromosome-level Genome Assembly of Striped Snakehead (Channa striata).</title>
        <authorList>
            <person name="Liu H."/>
        </authorList>
    </citation>
    <scope>NUCLEOTIDE SEQUENCE</scope>
    <source>
        <strain evidence="2">Gz</strain>
        <tissue evidence="2">Muscle</tissue>
    </source>
</reference>
<keyword evidence="3" id="KW-1185">Reference proteome</keyword>
<dbReference type="InterPro" id="IPR016024">
    <property type="entry name" value="ARM-type_fold"/>
</dbReference>
<dbReference type="GO" id="GO:0044782">
    <property type="term" value="P:cilium organization"/>
    <property type="evidence" value="ECO:0007669"/>
    <property type="project" value="TreeGrafter"/>
</dbReference>
<dbReference type="Proteomes" id="UP001187415">
    <property type="component" value="Unassembled WGS sequence"/>
</dbReference>
<dbReference type="PANTHER" id="PTHR15605">
    <property type="entry name" value="KINESIN-ASSOCIATED PROTEINS"/>
    <property type="match status" value="1"/>
</dbReference>
<dbReference type="SMART" id="SM01297">
    <property type="entry name" value="KAP"/>
    <property type="match status" value="1"/>
</dbReference>
<dbReference type="GO" id="GO:0035869">
    <property type="term" value="C:ciliary transition zone"/>
    <property type="evidence" value="ECO:0007669"/>
    <property type="project" value="TreeGrafter"/>
</dbReference>
<organism evidence="2 3">
    <name type="scientific">Channa striata</name>
    <name type="common">Snakehead murrel</name>
    <name type="synonym">Ophicephalus striatus</name>
    <dbReference type="NCBI Taxonomy" id="64152"/>
    <lineage>
        <taxon>Eukaryota</taxon>
        <taxon>Metazoa</taxon>
        <taxon>Chordata</taxon>
        <taxon>Craniata</taxon>
        <taxon>Vertebrata</taxon>
        <taxon>Euteleostomi</taxon>
        <taxon>Actinopterygii</taxon>
        <taxon>Neopterygii</taxon>
        <taxon>Teleostei</taxon>
        <taxon>Neoteleostei</taxon>
        <taxon>Acanthomorphata</taxon>
        <taxon>Anabantaria</taxon>
        <taxon>Anabantiformes</taxon>
        <taxon>Channoidei</taxon>
        <taxon>Channidae</taxon>
        <taxon>Channa</taxon>
    </lineage>
</organism>
<dbReference type="GO" id="GO:0007018">
    <property type="term" value="P:microtubule-based movement"/>
    <property type="evidence" value="ECO:0007669"/>
    <property type="project" value="TreeGrafter"/>
</dbReference>
<dbReference type="GO" id="GO:0016939">
    <property type="term" value="C:kinesin II complex"/>
    <property type="evidence" value="ECO:0007669"/>
    <property type="project" value="TreeGrafter"/>
</dbReference>
<comment type="caution">
    <text evidence="2">The sequence shown here is derived from an EMBL/GenBank/DDBJ whole genome shotgun (WGS) entry which is preliminary data.</text>
</comment>
<dbReference type="GO" id="GO:0019894">
    <property type="term" value="F:kinesin binding"/>
    <property type="evidence" value="ECO:0007669"/>
    <property type="project" value="InterPro"/>
</dbReference>
<gene>
    <name evidence="2" type="ORF">Q5P01_015514</name>
</gene>
<dbReference type="InterPro" id="IPR011989">
    <property type="entry name" value="ARM-like"/>
</dbReference>
<evidence type="ECO:0000313" key="3">
    <source>
        <dbReference type="Proteomes" id="UP001187415"/>
    </source>
</evidence>
<dbReference type="SMART" id="SM00185">
    <property type="entry name" value="ARM"/>
    <property type="match status" value="3"/>
</dbReference>
<dbReference type="SUPFAM" id="SSF48371">
    <property type="entry name" value="ARM repeat"/>
    <property type="match status" value="1"/>
</dbReference>
<dbReference type="GO" id="GO:0005930">
    <property type="term" value="C:axoneme"/>
    <property type="evidence" value="ECO:0007669"/>
    <property type="project" value="TreeGrafter"/>
</dbReference>
<evidence type="ECO:0008006" key="4">
    <source>
        <dbReference type="Google" id="ProtNLM"/>
    </source>
</evidence>